<evidence type="ECO:0000313" key="2">
    <source>
        <dbReference type="Proteomes" id="UP000747074"/>
    </source>
</evidence>
<dbReference type="AlphaFoldDB" id="A0A921LIM9"/>
<sequence>MIPNFLPNGFLPEGIHEATFAEVQQKLGFSRKREQLLNKMKYLIEICQLMGCDVIYLDGSFVSAKIAPNDYDACWDCTKNKKQVMSKVCESYLNADSETQKDFFGGEIYPAFAKAPLNEDISILTYFQRVQFCNEHKGIIKIRL</sequence>
<reference evidence="1" key="1">
    <citation type="journal article" date="2021" name="PeerJ">
        <title>Extensive microbial diversity within the chicken gut microbiome revealed by metagenomics and culture.</title>
        <authorList>
            <person name="Gilroy R."/>
            <person name="Ravi A."/>
            <person name="Getino M."/>
            <person name="Pursley I."/>
            <person name="Horton D.L."/>
            <person name="Alikhan N.F."/>
            <person name="Baker D."/>
            <person name="Gharbi K."/>
            <person name="Hall N."/>
            <person name="Watson M."/>
            <person name="Adriaenssens E.M."/>
            <person name="Foster-Nyarko E."/>
            <person name="Jarju S."/>
            <person name="Secka A."/>
            <person name="Antonio M."/>
            <person name="Oren A."/>
            <person name="Chaudhuri R.R."/>
            <person name="La Ragione R."/>
            <person name="Hildebrand F."/>
            <person name="Pallen M.J."/>
        </authorList>
    </citation>
    <scope>NUCLEOTIDE SEQUENCE</scope>
    <source>
        <strain evidence="1">CHK154-13316</strain>
    </source>
</reference>
<gene>
    <name evidence="1" type="ORF">K8V07_19165</name>
</gene>
<proteinExistence type="predicted"/>
<dbReference type="Pfam" id="PF22014">
    <property type="entry name" value="DUF6932"/>
    <property type="match status" value="1"/>
</dbReference>
<accession>A0A921LIM9</accession>
<dbReference type="InterPro" id="IPR053860">
    <property type="entry name" value="DUF6932"/>
</dbReference>
<reference evidence="1" key="2">
    <citation type="submission" date="2021-09" db="EMBL/GenBank/DDBJ databases">
        <authorList>
            <person name="Gilroy R."/>
        </authorList>
    </citation>
    <scope>NUCLEOTIDE SEQUENCE</scope>
    <source>
        <strain evidence="1">CHK154-13316</strain>
    </source>
</reference>
<comment type="caution">
    <text evidence="1">The sequence shown here is derived from an EMBL/GenBank/DDBJ whole genome shotgun (WGS) entry which is preliminary data.</text>
</comment>
<name>A0A921LIM9_9BACE</name>
<evidence type="ECO:0000313" key="1">
    <source>
        <dbReference type="EMBL" id="HJG14033.1"/>
    </source>
</evidence>
<dbReference type="EMBL" id="DYVL01000210">
    <property type="protein sequence ID" value="HJG14033.1"/>
    <property type="molecule type" value="Genomic_DNA"/>
</dbReference>
<protein>
    <submittedName>
        <fullName evidence="1">Uncharacterized protein</fullName>
    </submittedName>
</protein>
<dbReference type="RefSeq" id="WP_242398478.1">
    <property type="nucleotide sequence ID" value="NZ_CAKOCS010000029.1"/>
</dbReference>
<organism evidence="1 2">
    <name type="scientific">Bacteroides xylanisolvens</name>
    <dbReference type="NCBI Taxonomy" id="371601"/>
    <lineage>
        <taxon>Bacteria</taxon>
        <taxon>Pseudomonadati</taxon>
        <taxon>Bacteroidota</taxon>
        <taxon>Bacteroidia</taxon>
        <taxon>Bacteroidales</taxon>
        <taxon>Bacteroidaceae</taxon>
        <taxon>Bacteroides</taxon>
    </lineage>
</organism>
<dbReference type="Proteomes" id="UP000747074">
    <property type="component" value="Unassembled WGS sequence"/>
</dbReference>